<dbReference type="Pfam" id="PF04720">
    <property type="entry name" value="PDDEXK_6"/>
    <property type="match status" value="1"/>
</dbReference>
<dbReference type="EMBL" id="NMUH01003935">
    <property type="protein sequence ID" value="MQM07696.1"/>
    <property type="molecule type" value="Genomic_DNA"/>
</dbReference>
<dbReference type="AlphaFoldDB" id="A0A843WJ04"/>
<gene>
    <name evidence="1" type="ORF">Taro_040538</name>
</gene>
<dbReference type="InterPro" id="IPR006502">
    <property type="entry name" value="PDDEXK-like"/>
</dbReference>
<dbReference type="OrthoDB" id="548115at2759"/>
<reference evidence="1" key="1">
    <citation type="submission" date="2017-07" db="EMBL/GenBank/DDBJ databases">
        <title>Taro Niue Genome Assembly and Annotation.</title>
        <authorList>
            <person name="Atibalentja N."/>
            <person name="Keating K."/>
            <person name="Fields C.J."/>
        </authorList>
    </citation>
    <scope>NUCLEOTIDE SEQUENCE</scope>
    <source>
        <strain evidence="1">Niue_2</strain>
        <tissue evidence="1">Leaf</tissue>
    </source>
</reference>
<accession>A0A843WJ04</accession>
<dbReference type="Proteomes" id="UP000652761">
    <property type="component" value="Unassembled WGS sequence"/>
</dbReference>
<evidence type="ECO:0000313" key="1">
    <source>
        <dbReference type="EMBL" id="MQM07696.1"/>
    </source>
</evidence>
<sequence length="93" mass="10580">MAGVDGLGEGTLPRQHIESVLLTRAMIWNLMNGRATSTMQDQFKRDLVECVSEAVEAFAKLRVIRSVMVPLRETGYKVEICKSRWERGSRQQL</sequence>
<organism evidence="1 2">
    <name type="scientific">Colocasia esculenta</name>
    <name type="common">Wild taro</name>
    <name type="synonym">Arum esculentum</name>
    <dbReference type="NCBI Taxonomy" id="4460"/>
    <lineage>
        <taxon>Eukaryota</taxon>
        <taxon>Viridiplantae</taxon>
        <taxon>Streptophyta</taxon>
        <taxon>Embryophyta</taxon>
        <taxon>Tracheophyta</taxon>
        <taxon>Spermatophyta</taxon>
        <taxon>Magnoliopsida</taxon>
        <taxon>Liliopsida</taxon>
        <taxon>Araceae</taxon>
        <taxon>Aroideae</taxon>
        <taxon>Colocasieae</taxon>
        <taxon>Colocasia</taxon>
    </lineage>
</organism>
<evidence type="ECO:0000313" key="2">
    <source>
        <dbReference type="Proteomes" id="UP000652761"/>
    </source>
</evidence>
<proteinExistence type="predicted"/>
<comment type="caution">
    <text evidence="1">The sequence shown here is derived from an EMBL/GenBank/DDBJ whole genome shotgun (WGS) entry which is preliminary data.</text>
</comment>
<keyword evidence="2" id="KW-1185">Reference proteome</keyword>
<name>A0A843WJ04_COLES</name>
<protein>
    <submittedName>
        <fullName evidence="1">Uncharacterized protein</fullName>
    </submittedName>
</protein>